<sequence>MTKMVLKLNIQDDKDKKRVLQTVSSFPGIDSLAVNMNESKLIITGEFELVKVVMKLRKQWKVEVVTIGPAKEDKKVDDNKGGDNKGGENTVDVNELLKHYQTYYPYLTTYYYYE</sequence>
<keyword evidence="4" id="KW-0636">Prenylation</keyword>
<dbReference type="EMBL" id="BSYO01000031">
    <property type="protein sequence ID" value="GMH26580.1"/>
    <property type="molecule type" value="Genomic_DNA"/>
</dbReference>
<protein>
    <recommendedName>
        <fullName evidence="6">HMA domain-containing protein</fullName>
    </recommendedName>
</protein>
<comment type="caution">
    <text evidence="7">The sequence shown here is derived from an EMBL/GenBank/DDBJ whole genome shotgun (WGS) entry which is preliminary data.</text>
</comment>
<keyword evidence="1" id="KW-0488">Methylation</keyword>
<feature type="domain" description="HMA" evidence="6">
    <location>
        <begin position="1"/>
        <end position="68"/>
    </location>
</feature>
<keyword evidence="8" id="KW-1185">Reference proteome</keyword>
<reference evidence="7" key="1">
    <citation type="submission" date="2023-05" db="EMBL/GenBank/DDBJ databases">
        <title>Nepenthes gracilis genome sequencing.</title>
        <authorList>
            <person name="Fukushima K."/>
        </authorList>
    </citation>
    <scope>NUCLEOTIDE SEQUENCE</scope>
    <source>
        <strain evidence="7">SING2019-196</strain>
    </source>
</reference>
<evidence type="ECO:0000313" key="8">
    <source>
        <dbReference type="Proteomes" id="UP001279734"/>
    </source>
</evidence>
<evidence type="ECO:0000256" key="4">
    <source>
        <dbReference type="ARBA" id="ARBA00023289"/>
    </source>
</evidence>
<name>A0AAD3Y3Y1_NEPGR</name>
<dbReference type="PANTHER" id="PTHR45811">
    <property type="entry name" value="COPPER TRANSPORT PROTEIN FAMILY-RELATED"/>
    <property type="match status" value="1"/>
</dbReference>
<dbReference type="InterPro" id="IPR051863">
    <property type="entry name" value="HIPP"/>
</dbReference>
<dbReference type="Proteomes" id="UP001279734">
    <property type="component" value="Unassembled WGS sequence"/>
</dbReference>
<evidence type="ECO:0000259" key="6">
    <source>
        <dbReference type="PROSITE" id="PS50846"/>
    </source>
</evidence>
<dbReference type="PROSITE" id="PS50846">
    <property type="entry name" value="HMA_2"/>
    <property type="match status" value="1"/>
</dbReference>
<keyword evidence="3" id="KW-0449">Lipoprotein</keyword>
<organism evidence="7 8">
    <name type="scientific">Nepenthes gracilis</name>
    <name type="common">Slender pitcher plant</name>
    <dbReference type="NCBI Taxonomy" id="150966"/>
    <lineage>
        <taxon>Eukaryota</taxon>
        <taxon>Viridiplantae</taxon>
        <taxon>Streptophyta</taxon>
        <taxon>Embryophyta</taxon>
        <taxon>Tracheophyta</taxon>
        <taxon>Spermatophyta</taxon>
        <taxon>Magnoliopsida</taxon>
        <taxon>eudicotyledons</taxon>
        <taxon>Gunneridae</taxon>
        <taxon>Pentapetalae</taxon>
        <taxon>Caryophyllales</taxon>
        <taxon>Nepenthaceae</taxon>
        <taxon>Nepenthes</taxon>
    </lineage>
</organism>
<evidence type="ECO:0000256" key="2">
    <source>
        <dbReference type="ARBA" id="ARBA00022723"/>
    </source>
</evidence>
<proteinExistence type="inferred from homology"/>
<dbReference type="PANTHER" id="PTHR45811:SF50">
    <property type="entry name" value="HEAVY METAL-ASSOCIATED ISOPRENYLATED PLANT PROTEIN 12-RELATED"/>
    <property type="match status" value="1"/>
</dbReference>
<gene>
    <name evidence="7" type="ORF">Nepgr_028423</name>
</gene>
<dbReference type="Gene3D" id="3.30.70.100">
    <property type="match status" value="1"/>
</dbReference>
<evidence type="ECO:0000313" key="7">
    <source>
        <dbReference type="EMBL" id="GMH26580.1"/>
    </source>
</evidence>
<accession>A0AAD3Y3Y1</accession>
<evidence type="ECO:0000256" key="3">
    <source>
        <dbReference type="ARBA" id="ARBA00023288"/>
    </source>
</evidence>
<dbReference type="InterPro" id="IPR006121">
    <property type="entry name" value="HMA_dom"/>
</dbReference>
<dbReference type="AlphaFoldDB" id="A0AAD3Y3Y1"/>
<evidence type="ECO:0000256" key="5">
    <source>
        <dbReference type="ARBA" id="ARBA00024045"/>
    </source>
</evidence>
<evidence type="ECO:0000256" key="1">
    <source>
        <dbReference type="ARBA" id="ARBA00022481"/>
    </source>
</evidence>
<dbReference type="GO" id="GO:0046872">
    <property type="term" value="F:metal ion binding"/>
    <property type="evidence" value="ECO:0007669"/>
    <property type="project" value="UniProtKB-KW"/>
</dbReference>
<keyword evidence="2" id="KW-0479">Metal-binding</keyword>
<comment type="similarity">
    <text evidence="5">Belongs to the HIPP family.</text>
</comment>